<evidence type="ECO:0000313" key="1">
    <source>
        <dbReference type="EMBL" id="KAI3766565.1"/>
    </source>
</evidence>
<reference evidence="2" key="1">
    <citation type="journal article" date="2022" name="Mol. Ecol. Resour.">
        <title>The genomes of chicory, endive, great burdock and yacon provide insights into Asteraceae palaeo-polyploidization history and plant inulin production.</title>
        <authorList>
            <person name="Fan W."/>
            <person name="Wang S."/>
            <person name="Wang H."/>
            <person name="Wang A."/>
            <person name="Jiang F."/>
            <person name="Liu H."/>
            <person name="Zhao H."/>
            <person name="Xu D."/>
            <person name="Zhang Y."/>
        </authorList>
    </citation>
    <scope>NUCLEOTIDE SEQUENCE [LARGE SCALE GENOMIC DNA]</scope>
    <source>
        <strain evidence="2">cv. Punajuju</strain>
    </source>
</reference>
<reference evidence="1 2" key="2">
    <citation type="journal article" date="2022" name="Mol. Ecol. Resour.">
        <title>The genomes of chicory, endive, great burdock and yacon provide insights into Asteraceae paleo-polyploidization history and plant inulin production.</title>
        <authorList>
            <person name="Fan W."/>
            <person name="Wang S."/>
            <person name="Wang H."/>
            <person name="Wang A."/>
            <person name="Jiang F."/>
            <person name="Liu H."/>
            <person name="Zhao H."/>
            <person name="Xu D."/>
            <person name="Zhang Y."/>
        </authorList>
    </citation>
    <scope>NUCLEOTIDE SEQUENCE [LARGE SCALE GENOMIC DNA]</scope>
    <source>
        <strain evidence="2">cv. Punajuju</strain>
        <tissue evidence="1">Leaves</tissue>
    </source>
</reference>
<keyword evidence="2" id="KW-1185">Reference proteome</keyword>
<accession>A0ACB9F6N3</accession>
<organism evidence="1 2">
    <name type="scientific">Cichorium intybus</name>
    <name type="common">Chicory</name>
    <dbReference type="NCBI Taxonomy" id="13427"/>
    <lineage>
        <taxon>Eukaryota</taxon>
        <taxon>Viridiplantae</taxon>
        <taxon>Streptophyta</taxon>
        <taxon>Embryophyta</taxon>
        <taxon>Tracheophyta</taxon>
        <taxon>Spermatophyta</taxon>
        <taxon>Magnoliopsida</taxon>
        <taxon>eudicotyledons</taxon>
        <taxon>Gunneridae</taxon>
        <taxon>Pentapetalae</taxon>
        <taxon>asterids</taxon>
        <taxon>campanulids</taxon>
        <taxon>Asterales</taxon>
        <taxon>Asteraceae</taxon>
        <taxon>Cichorioideae</taxon>
        <taxon>Cichorieae</taxon>
        <taxon>Cichoriinae</taxon>
        <taxon>Cichorium</taxon>
    </lineage>
</organism>
<sequence length="183" mass="20530">MEMEQLPRRSSERVPGNPVRLSLSLSLSLSFSARLTLPLSITSFLSSILSRRLTGIMLNVADRKEVYDLRKDCNQGGRPKEVGRRHPTGSNEEVSCSTVDERCHDDAVCSDSPVSLVIVEAFSYFQLPIMCGASVLEDKKVGKENIPETALMLEGEEFDEYPDPLATRRVIRFKERQERIPTG</sequence>
<comment type="caution">
    <text evidence="1">The sequence shown here is derived from an EMBL/GenBank/DDBJ whole genome shotgun (WGS) entry which is preliminary data.</text>
</comment>
<evidence type="ECO:0000313" key="2">
    <source>
        <dbReference type="Proteomes" id="UP001055811"/>
    </source>
</evidence>
<dbReference type="EMBL" id="CM042011">
    <property type="protein sequence ID" value="KAI3766565.1"/>
    <property type="molecule type" value="Genomic_DNA"/>
</dbReference>
<protein>
    <submittedName>
        <fullName evidence="1">Uncharacterized protein</fullName>
    </submittedName>
</protein>
<name>A0ACB9F6N3_CICIN</name>
<dbReference type="Proteomes" id="UP001055811">
    <property type="component" value="Linkage Group LG03"/>
</dbReference>
<proteinExistence type="predicted"/>
<gene>
    <name evidence="1" type="ORF">L2E82_16629</name>
</gene>